<comment type="caution">
    <text evidence="1">The sequence shown here is derived from an EMBL/GenBank/DDBJ whole genome shotgun (WGS) entry which is preliminary data.</text>
</comment>
<protein>
    <submittedName>
        <fullName evidence="1">Uncharacterized protein</fullName>
    </submittedName>
</protein>
<organism evidence="1 2">
    <name type="scientific">Sphingomonas oleivorans</name>
    <dbReference type="NCBI Taxonomy" id="1735121"/>
    <lineage>
        <taxon>Bacteria</taxon>
        <taxon>Pseudomonadati</taxon>
        <taxon>Pseudomonadota</taxon>
        <taxon>Alphaproteobacteria</taxon>
        <taxon>Sphingomonadales</taxon>
        <taxon>Sphingomonadaceae</taxon>
        <taxon>Sphingomonas</taxon>
    </lineage>
</organism>
<reference evidence="1 2" key="1">
    <citation type="submission" date="2017-09" db="EMBL/GenBank/DDBJ databases">
        <title>Sphingomonas panjinensis sp.nov., isolated from oil-contaminated soil.</title>
        <authorList>
            <person name="Wang L."/>
            <person name="Chen L."/>
        </authorList>
    </citation>
    <scope>NUCLEOTIDE SEQUENCE [LARGE SCALE GENOMIC DNA]</scope>
    <source>
        <strain evidence="1 2">FW-11</strain>
    </source>
</reference>
<gene>
    <name evidence="1" type="ORF">CLG96_06575</name>
</gene>
<evidence type="ECO:0000313" key="2">
    <source>
        <dbReference type="Proteomes" id="UP000244162"/>
    </source>
</evidence>
<sequence length="59" mass="6807">MIEFDHLVDKGDEMVLEHRGGTGIKIRYRSIVILISLRFEQGETVINLHVAQATRRSTR</sequence>
<dbReference type="EMBL" id="NWBU01000005">
    <property type="protein sequence ID" value="PTQ12210.1"/>
    <property type="molecule type" value="Genomic_DNA"/>
</dbReference>
<proteinExistence type="predicted"/>
<evidence type="ECO:0000313" key="1">
    <source>
        <dbReference type="EMBL" id="PTQ12210.1"/>
    </source>
</evidence>
<dbReference type="Proteomes" id="UP000244162">
    <property type="component" value="Unassembled WGS sequence"/>
</dbReference>
<accession>A0A2T5FZT3</accession>
<keyword evidence="2" id="KW-1185">Reference proteome</keyword>
<name>A0A2T5FZT3_9SPHN</name>
<dbReference type="AlphaFoldDB" id="A0A2T5FZT3"/>